<dbReference type="InterPro" id="IPR012337">
    <property type="entry name" value="RNaseH-like_sf"/>
</dbReference>
<dbReference type="SUPFAM" id="SSF53098">
    <property type="entry name" value="Ribonuclease H-like"/>
    <property type="match status" value="1"/>
</dbReference>
<dbReference type="AlphaFoldDB" id="A0A803PGK5"/>
<dbReference type="Pfam" id="PF14223">
    <property type="entry name" value="Retrotran_gag_2"/>
    <property type="match status" value="1"/>
</dbReference>
<dbReference type="EnsemblPlants" id="evm.model.04.239">
    <property type="protein sequence ID" value="cds.evm.model.04.239"/>
    <property type="gene ID" value="evm.TU.04.239"/>
</dbReference>
<protein>
    <recommendedName>
        <fullName evidence="2">GAG-pre-integrase domain-containing protein</fullName>
    </recommendedName>
</protein>
<dbReference type="InterPro" id="IPR036397">
    <property type="entry name" value="RNaseH_sf"/>
</dbReference>
<feature type="domain" description="GAG-pre-integrase" evidence="2">
    <location>
        <begin position="246"/>
        <end position="298"/>
    </location>
</feature>
<evidence type="ECO:0000256" key="1">
    <source>
        <dbReference type="SAM" id="MobiDB-lite"/>
    </source>
</evidence>
<dbReference type="Gene3D" id="3.30.420.10">
    <property type="entry name" value="Ribonuclease H-like superfamily/Ribonuclease H"/>
    <property type="match status" value="1"/>
</dbReference>
<dbReference type="EMBL" id="UZAU01000358">
    <property type="status" value="NOT_ANNOTATED_CDS"/>
    <property type="molecule type" value="Genomic_DNA"/>
</dbReference>
<reference evidence="3" key="2">
    <citation type="submission" date="2021-03" db="UniProtKB">
        <authorList>
            <consortium name="EnsemblPlants"/>
        </authorList>
    </citation>
    <scope>IDENTIFICATION</scope>
</reference>
<keyword evidence="4" id="KW-1185">Reference proteome</keyword>
<evidence type="ECO:0000259" key="2">
    <source>
        <dbReference type="Pfam" id="PF13976"/>
    </source>
</evidence>
<organism evidence="3 4">
    <name type="scientific">Cannabis sativa</name>
    <name type="common">Hemp</name>
    <name type="synonym">Marijuana</name>
    <dbReference type="NCBI Taxonomy" id="3483"/>
    <lineage>
        <taxon>Eukaryota</taxon>
        <taxon>Viridiplantae</taxon>
        <taxon>Streptophyta</taxon>
        <taxon>Embryophyta</taxon>
        <taxon>Tracheophyta</taxon>
        <taxon>Spermatophyta</taxon>
        <taxon>Magnoliopsida</taxon>
        <taxon>eudicotyledons</taxon>
        <taxon>Gunneridae</taxon>
        <taxon>Pentapetalae</taxon>
        <taxon>rosids</taxon>
        <taxon>fabids</taxon>
        <taxon>Rosales</taxon>
        <taxon>Cannabaceae</taxon>
        <taxon>Cannabis</taxon>
    </lineage>
</organism>
<dbReference type="GO" id="GO:0003676">
    <property type="term" value="F:nucleic acid binding"/>
    <property type="evidence" value="ECO:0007669"/>
    <property type="project" value="InterPro"/>
</dbReference>
<evidence type="ECO:0000313" key="4">
    <source>
        <dbReference type="Proteomes" id="UP000596661"/>
    </source>
</evidence>
<dbReference type="PANTHER" id="PTHR47481:SF7">
    <property type="entry name" value="CCHC-TYPE DOMAIN-CONTAINING PROTEIN"/>
    <property type="match status" value="1"/>
</dbReference>
<evidence type="ECO:0000313" key="3">
    <source>
        <dbReference type="EnsemblPlants" id="cds.evm.model.04.239"/>
    </source>
</evidence>
<dbReference type="InterPro" id="IPR025724">
    <property type="entry name" value="GAG-pre-integrase_dom"/>
</dbReference>
<dbReference type="Pfam" id="PF13976">
    <property type="entry name" value="gag_pre-integrs"/>
    <property type="match status" value="1"/>
</dbReference>
<name>A0A803PGK5_CANSA</name>
<proteinExistence type="predicted"/>
<accession>A0A803PGK5</accession>
<feature type="region of interest" description="Disordered" evidence="1">
    <location>
        <begin position="372"/>
        <end position="408"/>
    </location>
</feature>
<dbReference type="Gramene" id="evm.model.04.239">
    <property type="protein sequence ID" value="cds.evm.model.04.239"/>
    <property type="gene ID" value="evm.TU.04.239"/>
</dbReference>
<dbReference type="PANTHER" id="PTHR47481">
    <property type="match status" value="1"/>
</dbReference>
<sequence length="475" mass="54012">MAIAKYDVEKFTGTNDFGLWRMEMKALLIHQGLYEALLGEKFVPDLMSEKDKKETLAKAHSAIILTLGDNVLRKVAKEDIVTVAWLKLESLYMTKSSVNRLYLKHALYSFKMMEDKSIGKQIDEFNKLILDFKNIGVTVEDKDQALLLLSSLSKSFTHFKDTILYGKESITLDDVQSVLNSKELNQRSELKNFKSGDGLFTRDNKSCKMVGIGIVRLKLHDGVEKGAEGRSTSTLSQKKFDLYWNACVSSNHVNETEVSHKRLGHVSERGLYKLNKQGLLGKVKLEHLDFCEYCVLGKACRVKFGTGKRDTEEEGITRHKTVTKTTQQNGLVERFNRTILERVRDVTFNESIMGFIDKPTGSQANVDRNEVKAPRTELEVEPPAREDTKTSVDHGSDDSEDDYKSDNLKSYKLARDKTQREVKIPDRYRHAGLIAFAFHVANQILHEEPTSYAQSVKSKDQKKWNGAISEEMHSL</sequence>
<dbReference type="Proteomes" id="UP000596661">
    <property type="component" value="Chromosome 4"/>
</dbReference>
<reference evidence="3" key="1">
    <citation type="submission" date="2018-11" db="EMBL/GenBank/DDBJ databases">
        <authorList>
            <person name="Grassa J C."/>
        </authorList>
    </citation>
    <scope>NUCLEOTIDE SEQUENCE [LARGE SCALE GENOMIC DNA]</scope>
</reference>